<dbReference type="Proteomes" id="UP000503144">
    <property type="component" value="Chromosome"/>
</dbReference>
<proteinExistence type="predicted"/>
<keyword evidence="2" id="KW-1185">Reference proteome</keyword>
<dbReference type="Gene3D" id="3.30.450.150">
    <property type="entry name" value="Haem-degrading domain"/>
    <property type="match status" value="1"/>
</dbReference>
<dbReference type="EMBL" id="CP051204">
    <property type="protein sequence ID" value="QJB38610.1"/>
    <property type="molecule type" value="Genomic_DNA"/>
</dbReference>
<evidence type="ECO:0000313" key="2">
    <source>
        <dbReference type="Proteomes" id="UP000503144"/>
    </source>
</evidence>
<dbReference type="InterPro" id="IPR038084">
    <property type="entry name" value="PduO/GlcC-like_sf"/>
</dbReference>
<reference evidence="1 2" key="2">
    <citation type="submission" date="2020-09" db="EMBL/GenBank/DDBJ databases">
        <authorList>
            <person name="Kittiwongwattana C."/>
        </authorList>
    </citation>
    <scope>NUCLEOTIDE SEQUENCE [LARGE SCALE GENOMIC DNA]</scope>
    <source>
        <strain evidence="1 2">1303</strain>
    </source>
</reference>
<dbReference type="PANTHER" id="PTHR34309">
    <property type="entry name" value="SLR1406 PROTEIN"/>
    <property type="match status" value="1"/>
</dbReference>
<dbReference type="InterPro" id="IPR005624">
    <property type="entry name" value="PduO/GlcC-like"/>
</dbReference>
<reference evidence="2" key="1">
    <citation type="submission" date="2020-04" db="EMBL/GenBank/DDBJ databases">
        <authorList>
            <person name="Kittiwongwattana C."/>
        </authorList>
    </citation>
    <scope>NUCLEOTIDE SEQUENCE [LARGE SCALE GENOMIC DNA]</scope>
    <source>
        <strain evidence="2">1303</strain>
    </source>
</reference>
<gene>
    <name evidence="1" type="ORF">HF324_12340</name>
</gene>
<dbReference type="SUPFAM" id="SSF143744">
    <property type="entry name" value="GlcG-like"/>
    <property type="match status" value="1"/>
</dbReference>
<dbReference type="RefSeq" id="WP_168860745.1">
    <property type="nucleotide sequence ID" value="NZ_CP051204.2"/>
</dbReference>
<protein>
    <submittedName>
        <fullName evidence="1">Heme-binding protein</fullName>
    </submittedName>
</protein>
<dbReference type="InterPro" id="IPR052517">
    <property type="entry name" value="GlcG_carb_metab_protein"/>
</dbReference>
<accession>A0ABX6LEQ7</accession>
<dbReference type="Pfam" id="PF03928">
    <property type="entry name" value="HbpS-like"/>
    <property type="match status" value="1"/>
</dbReference>
<evidence type="ECO:0000313" key="1">
    <source>
        <dbReference type="EMBL" id="QJB38610.1"/>
    </source>
</evidence>
<organism evidence="1 2">
    <name type="scientific">Chitinophaga oryzae</name>
    <dbReference type="NCBI Taxonomy" id="2725414"/>
    <lineage>
        <taxon>Bacteria</taxon>
        <taxon>Pseudomonadati</taxon>
        <taxon>Bacteroidota</taxon>
        <taxon>Chitinophagia</taxon>
        <taxon>Chitinophagales</taxon>
        <taxon>Chitinophagaceae</taxon>
        <taxon>Chitinophaga</taxon>
    </lineage>
</organism>
<name>A0ABX6LEQ7_9BACT</name>
<sequence>MHTRDIECCFRTENLFRVLQIAVRKAASIQVPISVCIADASGLSLAFLRMDGASLVSVDLAQKKAYTAAMFKMATKDLGAFRQPAASFPMETILGGKIVTFGGGIPLLYNDHLIGAIGVSGSWAEQDHEIAQAAADAFPDIAC</sequence>
<dbReference type="PANTHER" id="PTHR34309:SF1">
    <property type="entry name" value="PROTEIN GLCG"/>
    <property type="match status" value="1"/>
</dbReference>